<feature type="compositionally biased region" description="Basic and acidic residues" evidence="1">
    <location>
        <begin position="119"/>
        <end position="131"/>
    </location>
</feature>
<gene>
    <name evidence="2" type="ORF">BcDW1_1504</name>
</gene>
<accession>M7U839</accession>
<dbReference type="AlphaFoldDB" id="M7U839"/>
<feature type="compositionally biased region" description="Acidic residues" evidence="1">
    <location>
        <begin position="145"/>
        <end position="165"/>
    </location>
</feature>
<proteinExistence type="predicted"/>
<evidence type="ECO:0000313" key="3">
    <source>
        <dbReference type="Proteomes" id="UP000012045"/>
    </source>
</evidence>
<evidence type="ECO:0000313" key="2">
    <source>
        <dbReference type="EMBL" id="EMR89795.1"/>
    </source>
</evidence>
<feature type="region of interest" description="Disordered" evidence="1">
    <location>
        <begin position="25"/>
        <end position="51"/>
    </location>
</feature>
<dbReference type="HOGENOM" id="CLU_1377921_0_0_1"/>
<protein>
    <submittedName>
        <fullName evidence="2">Uncharacterized protein</fullName>
    </submittedName>
</protein>
<feature type="region of interest" description="Disordered" evidence="1">
    <location>
        <begin position="116"/>
        <end position="169"/>
    </location>
</feature>
<organism evidence="2 3">
    <name type="scientific">Botryotinia fuckeliana (strain BcDW1)</name>
    <name type="common">Noble rot fungus</name>
    <name type="synonym">Botrytis cinerea</name>
    <dbReference type="NCBI Taxonomy" id="1290391"/>
    <lineage>
        <taxon>Eukaryota</taxon>
        <taxon>Fungi</taxon>
        <taxon>Dikarya</taxon>
        <taxon>Ascomycota</taxon>
        <taxon>Pezizomycotina</taxon>
        <taxon>Leotiomycetes</taxon>
        <taxon>Helotiales</taxon>
        <taxon>Sclerotiniaceae</taxon>
        <taxon>Botrytis</taxon>
    </lineage>
</organism>
<evidence type="ECO:0000256" key="1">
    <source>
        <dbReference type="SAM" id="MobiDB-lite"/>
    </source>
</evidence>
<dbReference type="EMBL" id="KB707721">
    <property type="protein sequence ID" value="EMR89795.1"/>
    <property type="molecule type" value="Genomic_DNA"/>
</dbReference>
<name>M7U839_BOTF1</name>
<sequence length="198" mass="21223">MLQARFRGIVSQLIVPGCEKTKHEYQGEEHNYKRDVGAQTSAEEHETNERHDDGVVSLSGIIFLAQSTGHRDPVDGRGVGGGYAVQRIVEKSEVDPVHAEDYEDGEGEAVTEYEFADSGDGHGDAAEHVEGSADGDEGGGGGALEGEEREDGGGEGDEEAEEAEEGGISWMGLVGWDWGGEKEKWKLTESFHEISFGG</sequence>
<dbReference type="Proteomes" id="UP000012045">
    <property type="component" value="Unassembled WGS sequence"/>
</dbReference>
<reference evidence="3" key="1">
    <citation type="journal article" date="2013" name="Genome Announc.">
        <title>Draft genome sequence of Botrytis cinerea BcDW1, inoculum for noble rot of grape berries.</title>
        <authorList>
            <person name="Blanco-Ulate B."/>
            <person name="Allen G."/>
            <person name="Powell A.L."/>
            <person name="Cantu D."/>
        </authorList>
    </citation>
    <scope>NUCLEOTIDE SEQUENCE [LARGE SCALE GENOMIC DNA]</scope>
    <source>
        <strain evidence="3">BcDW1</strain>
    </source>
</reference>